<sequence length="120" mass="12883">MFEAKNTDILDLEEDDFDTILENDIKFRGRIKFSKPFMIRGSVTGVIEATSDLVVDSEAVVCADISASRVLVKGKVEGNVVAGKIVHVTSSGSVTGDITSEQLVLDPGSRFTGRCTMVAN</sequence>
<dbReference type="eggNOG" id="COG1664">
    <property type="taxonomic scope" value="Bacteria"/>
</dbReference>
<gene>
    <name evidence="2" type="ORF">TresaDRAFT_1431</name>
</gene>
<organism evidence="2 3">
    <name type="scientific">Treponema saccharophilum DSM 2985</name>
    <dbReference type="NCBI Taxonomy" id="907348"/>
    <lineage>
        <taxon>Bacteria</taxon>
        <taxon>Pseudomonadati</taxon>
        <taxon>Spirochaetota</taxon>
        <taxon>Spirochaetia</taxon>
        <taxon>Spirochaetales</taxon>
        <taxon>Treponemataceae</taxon>
        <taxon>Treponema</taxon>
    </lineage>
</organism>
<dbReference type="STRING" id="907348.TresaDRAFT_1431"/>
<proteinExistence type="inferred from homology"/>
<dbReference type="InterPro" id="IPR007607">
    <property type="entry name" value="BacA/B"/>
</dbReference>
<dbReference type="PATRIC" id="fig|907348.3.peg.1210"/>
<dbReference type="RefSeq" id="WP_002703781.1">
    <property type="nucleotide sequence ID" value="NZ_AGRW01000043.1"/>
</dbReference>
<comment type="caution">
    <text evidence="2">The sequence shown here is derived from an EMBL/GenBank/DDBJ whole genome shotgun (WGS) entry which is preliminary data.</text>
</comment>
<evidence type="ECO:0000256" key="1">
    <source>
        <dbReference type="ARBA" id="ARBA00044755"/>
    </source>
</evidence>
<protein>
    <recommendedName>
        <fullName evidence="4">Integral membrane protein CcmA involved in cell shape determination</fullName>
    </recommendedName>
</protein>
<dbReference type="Proteomes" id="UP000003571">
    <property type="component" value="Unassembled WGS sequence"/>
</dbReference>
<accession>H7EK08</accession>
<evidence type="ECO:0000313" key="2">
    <source>
        <dbReference type="EMBL" id="EIC02095.1"/>
    </source>
</evidence>
<name>H7EK08_9SPIR</name>
<dbReference type="OrthoDB" id="360546at2"/>
<dbReference type="PANTHER" id="PTHR35024">
    <property type="entry name" value="HYPOTHETICAL CYTOSOLIC PROTEIN"/>
    <property type="match status" value="1"/>
</dbReference>
<evidence type="ECO:0008006" key="4">
    <source>
        <dbReference type="Google" id="ProtNLM"/>
    </source>
</evidence>
<reference evidence="2 3" key="1">
    <citation type="submission" date="2011-09" db="EMBL/GenBank/DDBJ databases">
        <title>The draft genome of Treponema saccharophilum DSM 2985.</title>
        <authorList>
            <consortium name="US DOE Joint Genome Institute (JGI-PGF)"/>
            <person name="Lucas S."/>
            <person name="Copeland A."/>
            <person name="Lapidus A."/>
            <person name="Glavina del Rio T."/>
            <person name="Dalin E."/>
            <person name="Tice H."/>
            <person name="Bruce D."/>
            <person name="Goodwin L."/>
            <person name="Pitluck S."/>
            <person name="Peters L."/>
            <person name="Kyrpides N."/>
            <person name="Mavromatis K."/>
            <person name="Ivanova N."/>
            <person name="Markowitz V."/>
            <person name="Cheng J.-F."/>
            <person name="Hugenholtz P."/>
            <person name="Woyke T."/>
            <person name="Wu D."/>
            <person name="Gronow S."/>
            <person name="Wellnitz S."/>
            <person name="Brambilla E."/>
            <person name="Klenk H.-P."/>
            <person name="Eisen J.A."/>
        </authorList>
    </citation>
    <scope>NUCLEOTIDE SEQUENCE [LARGE SCALE GENOMIC DNA]</scope>
    <source>
        <strain evidence="2 3">DSM 2985</strain>
    </source>
</reference>
<keyword evidence="3" id="KW-1185">Reference proteome</keyword>
<comment type="similarity">
    <text evidence="1">Belongs to the bactofilin family.</text>
</comment>
<dbReference type="PANTHER" id="PTHR35024:SF4">
    <property type="entry name" value="POLYMER-FORMING CYTOSKELETAL PROTEIN"/>
    <property type="match status" value="1"/>
</dbReference>
<dbReference type="AlphaFoldDB" id="H7EK08"/>
<dbReference type="EMBL" id="AGRW01000043">
    <property type="protein sequence ID" value="EIC02095.1"/>
    <property type="molecule type" value="Genomic_DNA"/>
</dbReference>
<dbReference type="Pfam" id="PF04519">
    <property type="entry name" value="Bactofilin"/>
    <property type="match status" value="1"/>
</dbReference>
<evidence type="ECO:0000313" key="3">
    <source>
        <dbReference type="Proteomes" id="UP000003571"/>
    </source>
</evidence>